<dbReference type="AlphaFoldDB" id="A0A133XRJ4"/>
<feature type="non-terminal residue" evidence="3">
    <location>
        <position position="147"/>
    </location>
</feature>
<dbReference type="RefSeq" id="WP_197415404.1">
    <property type="nucleotide sequence ID" value="NZ_KQ959334.1"/>
</dbReference>
<reference evidence="3 4" key="1">
    <citation type="submission" date="2016-01" db="EMBL/GenBank/DDBJ databases">
        <authorList>
            <person name="Oliw E.H."/>
        </authorList>
    </citation>
    <scope>NUCLEOTIDE SEQUENCE [LARGE SCALE GENOMIC DNA]</scope>
    <source>
        <strain evidence="3 4">KA00635</strain>
    </source>
</reference>
<dbReference type="STRING" id="87541.AWM71_05445"/>
<evidence type="ECO:0000313" key="4">
    <source>
        <dbReference type="Proteomes" id="UP000070422"/>
    </source>
</evidence>
<feature type="compositionally biased region" description="Basic and acidic residues" evidence="1">
    <location>
        <begin position="39"/>
        <end position="57"/>
    </location>
</feature>
<feature type="region of interest" description="Disordered" evidence="1">
    <location>
        <begin position="33"/>
        <end position="100"/>
    </location>
</feature>
<protein>
    <recommendedName>
        <fullName evidence="5">Signal peptide protein, YSIRK family</fullName>
    </recommendedName>
</protein>
<evidence type="ECO:0008006" key="5">
    <source>
        <dbReference type="Google" id="ProtNLM"/>
    </source>
</evidence>
<gene>
    <name evidence="3" type="ORF">HMPREF3187_01669</name>
</gene>
<proteinExistence type="predicted"/>
<comment type="caution">
    <text evidence="3">The sequence shown here is derived from an EMBL/GenBank/DDBJ whole genome shotgun (WGS) entry which is preliminary data.</text>
</comment>
<organism evidence="3 4">
    <name type="scientific">Aerococcus christensenii</name>
    <dbReference type="NCBI Taxonomy" id="87541"/>
    <lineage>
        <taxon>Bacteria</taxon>
        <taxon>Bacillati</taxon>
        <taxon>Bacillota</taxon>
        <taxon>Bacilli</taxon>
        <taxon>Lactobacillales</taxon>
        <taxon>Aerococcaceae</taxon>
        <taxon>Aerococcus</taxon>
    </lineage>
</organism>
<dbReference type="EMBL" id="LSCQ01000095">
    <property type="protein sequence ID" value="KXB33559.1"/>
    <property type="molecule type" value="Genomic_DNA"/>
</dbReference>
<accession>A0A133XRJ4</accession>
<evidence type="ECO:0000256" key="2">
    <source>
        <dbReference type="SAM" id="SignalP"/>
    </source>
</evidence>
<keyword evidence="2" id="KW-0732">Signal</keyword>
<evidence type="ECO:0000256" key="1">
    <source>
        <dbReference type="SAM" id="MobiDB-lite"/>
    </source>
</evidence>
<sequence>MTKDLKKLLLAATATTATAGVLFTSDAVLAAGNNQESAKVGKQEEKETTPEKGEVSKAKTSFDQTVKEKEEGKKKKEEGKKKKEEGKKKKEKIQKAVGLKDQKVDQVEATENNEAGFHFVVDAEQAAENALLDNGGINKGYKIARHE</sequence>
<feature type="chain" id="PRO_5038355887" description="Signal peptide protein, YSIRK family" evidence="2">
    <location>
        <begin position="20"/>
        <end position="147"/>
    </location>
</feature>
<dbReference type="Proteomes" id="UP000070422">
    <property type="component" value="Unassembled WGS sequence"/>
</dbReference>
<feature type="compositionally biased region" description="Basic and acidic residues" evidence="1">
    <location>
        <begin position="65"/>
        <end position="88"/>
    </location>
</feature>
<feature type="signal peptide" evidence="2">
    <location>
        <begin position="1"/>
        <end position="19"/>
    </location>
</feature>
<evidence type="ECO:0000313" key="3">
    <source>
        <dbReference type="EMBL" id="KXB33559.1"/>
    </source>
</evidence>
<name>A0A133XRJ4_9LACT</name>